<keyword evidence="3 4" id="KW-0472">Membrane</keyword>
<sequence>MYLIYVMIYFPSSVANQKKEMSHDHHMMGHDGHDMHAAGIETTTMHDHAAMMKEATTVHNHGDGGMMMMMQMYFYADYTAVVLFKQWDIQSVGAMVGSCIGIFLMAILYEGLKYFREYLSRKNYAPVNYNNVKTPEGGSEASSQVRTPMSFKTSVTSASHYIQTALHLLQMIISYFLMLIVMTYNVWLFISVILGCTVGYFFFGWRKGFLVDITEHCH</sequence>
<feature type="transmembrane region" description="Helical" evidence="4">
    <location>
        <begin position="186"/>
        <end position="203"/>
    </location>
</feature>
<evidence type="ECO:0000256" key="2">
    <source>
        <dbReference type="ARBA" id="ARBA00022989"/>
    </source>
</evidence>
<keyword evidence="4" id="KW-0187">Copper transport</keyword>
<keyword evidence="6" id="KW-1185">Reference proteome</keyword>
<evidence type="ECO:0000256" key="3">
    <source>
        <dbReference type="ARBA" id="ARBA00023136"/>
    </source>
</evidence>
<evidence type="ECO:0000313" key="6">
    <source>
        <dbReference type="Proteomes" id="UP001234178"/>
    </source>
</evidence>
<keyword evidence="4" id="KW-0813">Transport</keyword>
<accession>A0ABR0A207</accession>
<dbReference type="InterPro" id="IPR007274">
    <property type="entry name" value="Cop_transporter"/>
</dbReference>
<feature type="transmembrane region" description="Helical" evidence="4">
    <location>
        <begin position="92"/>
        <end position="112"/>
    </location>
</feature>
<feature type="transmembrane region" description="Helical" evidence="4">
    <location>
        <begin position="161"/>
        <end position="180"/>
    </location>
</feature>
<dbReference type="EMBL" id="JAOYFB010000036">
    <property type="protein sequence ID" value="KAK4019170.1"/>
    <property type="molecule type" value="Genomic_DNA"/>
</dbReference>
<gene>
    <name evidence="5" type="ORF">OUZ56_001198</name>
</gene>
<keyword evidence="1 4" id="KW-0812">Transmembrane</keyword>
<keyword evidence="2 4" id="KW-1133">Transmembrane helix</keyword>
<evidence type="ECO:0000256" key="4">
    <source>
        <dbReference type="RuleBase" id="RU367022"/>
    </source>
</evidence>
<proteinExistence type="inferred from homology"/>
<dbReference type="PANTHER" id="PTHR12483">
    <property type="entry name" value="SOLUTE CARRIER FAMILY 31 COPPER TRANSPORTERS"/>
    <property type="match status" value="1"/>
</dbReference>
<evidence type="ECO:0000256" key="1">
    <source>
        <dbReference type="ARBA" id="ARBA00022692"/>
    </source>
</evidence>
<comment type="similarity">
    <text evidence="4">Belongs to the copper transporter (Ctr) (TC 1.A.56) family. SLC31A subfamily.</text>
</comment>
<keyword evidence="4" id="KW-0406">Ion transport</keyword>
<comment type="subcellular location">
    <subcellularLocation>
        <location evidence="4">Membrane</location>
        <topology evidence="4">Multi-pass membrane protein</topology>
    </subcellularLocation>
</comment>
<keyword evidence="4" id="KW-0186">Copper</keyword>
<comment type="caution">
    <text evidence="5">The sequence shown here is derived from an EMBL/GenBank/DDBJ whole genome shotgun (WGS) entry which is preliminary data.</text>
</comment>
<name>A0ABR0A207_9CRUS</name>
<dbReference type="Pfam" id="PF04145">
    <property type="entry name" value="Ctr"/>
    <property type="match status" value="1"/>
</dbReference>
<evidence type="ECO:0000313" key="5">
    <source>
        <dbReference type="EMBL" id="KAK4019170.1"/>
    </source>
</evidence>
<dbReference type="Proteomes" id="UP001234178">
    <property type="component" value="Unassembled WGS sequence"/>
</dbReference>
<dbReference type="PANTHER" id="PTHR12483:SF115">
    <property type="entry name" value="COPPER TRANSPORT PROTEIN"/>
    <property type="match status" value="1"/>
</dbReference>
<protein>
    <recommendedName>
        <fullName evidence="4">Copper transport protein</fullName>
    </recommendedName>
</protein>
<reference evidence="5 6" key="1">
    <citation type="journal article" date="2023" name="Nucleic Acids Res.">
        <title>The hologenome of Daphnia magna reveals possible DNA methylation and microbiome-mediated evolution of the host genome.</title>
        <authorList>
            <person name="Chaturvedi A."/>
            <person name="Li X."/>
            <person name="Dhandapani V."/>
            <person name="Marshall H."/>
            <person name="Kissane S."/>
            <person name="Cuenca-Cambronero M."/>
            <person name="Asole G."/>
            <person name="Calvet F."/>
            <person name="Ruiz-Romero M."/>
            <person name="Marangio P."/>
            <person name="Guigo R."/>
            <person name="Rago D."/>
            <person name="Mirbahai L."/>
            <person name="Eastwood N."/>
            <person name="Colbourne J.K."/>
            <person name="Zhou J."/>
            <person name="Mallon E."/>
            <person name="Orsini L."/>
        </authorList>
    </citation>
    <scope>NUCLEOTIDE SEQUENCE [LARGE SCALE GENOMIC DNA]</scope>
    <source>
        <strain evidence="5">LRV0_1</strain>
    </source>
</reference>
<organism evidence="5 6">
    <name type="scientific">Daphnia magna</name>
    <dbReference type="NCBI Taxonomy" id="35525"/>
    <lineage>
        <taxon>Eukaryota</taxon>
        <taxon>Metazoa</taxon>
        <taxon>Ecdysozoa</taxon>
        <taxon>Arthropoda</taxon>
        <taxon>Crustacea</taxon>
        <taxon>Branchiopoda</taxon>
        <taxon>Diplostraca</taxon>
        <taxon>Cladocera</taxon>
        <taxon>Anomopoda</taxon>
        <taxon>Daphniidae</taxon>
        <taxon>Daphnia</taxon>
    </lineage>
</organism>